<dbReference type="InterPro" id="IPR036390">
    <property type="entry name" value="WH_DNA-bd_sf"/>
</dbReference>
<dbReference type="AlphaFoldDB" id="A0AAX3MVY1"/>
<comment type="function">
    <text evidence="1">Transcriptional repressor of xylose-utilizing enzymes.</text>
</comment>
<comment type="similarity">
    <text evidence="2">Belongs to the ROK (NagC/XylR) family.</text>
</comment>
<dbReference type="SUPFAM" id="SSF46785">
    <property type="entry name" value="Winged helix' DNA-binding domain"/>
    <property type="match status" value="1"/>
</dbReference>
<dbReference type="Proteomes" id="UP001221519">
    <property type="component" value="Chromosome"/>
</dbReference>
<keyword evidence="3" id="KW-0119">Carbohydrate metabolism</keyword>
<gene>
    <name evidence="4" type="ORF">PUW23_15760</name>
    <name evidence="5" type="ORF">PUW25_15585</name>
</gene>
<dbReference type="Proteomes" id="UP001220962">
    <property type="component" value="Chromosome"/>
</dbReference>
<dbReference type="GO" id="GO:0042732">
    <property type="term" value="P:D-xylose metabolic process"/>
    <property type="evidence" value="ECO:0007669"/>
    <property type="project" value="UniProtKB-KW"/>
</dbReference>
<sequence>MKQMNLNMIRRVMKQSGTGTKPQLANKTGLSVVTINSLVKHLVDSGELFEDKIQVSSGGRPALTYRFNYNYSLALVLHMVEEQGEDVIKASVVNLNEEILKQERFVYQEFNSSIVFQCIDPLLEQFEAIKVIGIGIPGQSVDGVITVTSHKPLYGVRLTEQLESAYGLPVIIENDVNAAISGYAYREQVPDDQCIVGIYFPEKYPPGMGTYLNGGIIKGKNGMAGEIKYLPIDVDWSKPIDAGAFNEVACRIMQSVNAVLAPDTIVIYKEHIDQEAFLTEWNSYLISHAIPTCPEVVLEPSVARDYADGLKWLALSELEPKYTELNE</sequence>
<keyword evidence="3" id="KW-0859">Xylose metabolism</keyword>
<evidence type="ECO:0000256" key="3">
    <source>
        <dbReference type="ARBA" id="ARBA00022629"/>
    </source>
</evidence>
<organism evidence="4 6">
    <name type="scientific">Paenibacillus urinalis</name>
    <dbReference type="NCBI Taxonomy" id="521520"/>
    <lineage>
        <taxon>Bacteria</taxon>
        <taxon>Bacillati</taxon>
        <taxon>Bacillota</taxon>
        <taxon>Bacilli</taxon>
        <taxon>Bacillales</taxon>
        <taxon>Paenibacillaceae</taxon>
        <taxon>Paenibacillus</taxon>
    </lineage>
</organism>
<dbReference type="InterPro" id="IPR036388">
    <property type="entry name" value="WH-like_DNA-bd_sf"/>
</dbReference>
<proteinExistence type="inferred from homology"/>
<dbReference type="InterPro" id="IPR000600">
    <property type="entry name" value="ROK"/>
</dbReference>
<evidence type="ECO:0000313" key="6">
    <source>
        <dbReference type="Proteomes" id="UP001220962"/>
    </source>
</evidence>
<reference evidence="4 7" key="1">
    <citation type="submission" date="2023-02" db="EMBL/GenBank/DDBJ databases">
        <title>Pathogen: clinical or host-associated sample.</title>
        <authorList>
            <person name="Hergert J."/>
            <person name="Casey R."/>
            <person name="Wagner J."/>
            <person name="Young E.L."/>
            <person name="Oakeson K.F."/>
        </authorList>
    </citation>
    <scope>NUCLEOTIDE SEQUENCE</scope>
    <source>
        <strain evidence="5 7">2022CK-00829</strain>
        <strain evidence="4">2022CK-00830</strain>
    </source>
</reference>
<dbReference type="PANTHER" id="PTHR18964">
    <property type="entry name" value="ROK (REPRESSOR, ORF, KINASE) FAMILY"/>
    <property type="match status" value="1"/>
</dbReference>
<evidence type="ECO:0000256" key="1">
    <source>
        <dbReference type="ARBA" id="ARBA00002486"/>
    </source>
</evidence>
<name>A0AAX3MVY1_9BACL</name>
<dbReference type="RefSeq" id="WP_238546295.1">
    <property type="nucleotide sequence ID" value="NZ_CP118101.1"/>
</dbReference>
<dbReference type="Pfam" id="PF00480">
    <property type="entry name" value="ROK"/>
    <property type="match status" value="1"/>
</dbReference>
<dbReference type="InterPro" id="IPR043129">
    <property type="entry name" value="ATPase_NBD"/>
</dbReference>
<dbReference type="PANTHER" id="PTHR18964:SF149">
    <property type="entry name" value="BIFUNCTIONAL UDP-N-ACETYLGLUCOSAMINE 2-EPIMERASE_N-ACETYLMANNOSAMINE KINASE"/>
    <property type="match status" value="1"/>
</dbReference>
<accession>A0AAX3MVY1</accession>
<dbReference type="EMBL" id="CP118108">
    <property type="protein sequence ID" value="WDI00703.1"/>
    <property type="molecule type" value="Genomic_DNA"/>
</dbReference>
<dbReference type="EMBL" id="CP118101">
    <property type="protein sequence ID" value="WDH80989.1"/>
    <property type="molecule type" value="Genomic_DNA"/>
</dbReference>
<dbReference type="Gene3D" id="3.30.420.40">
    <property type="match status" value="2"/>
</dbReference>
<keyword evidence="7" id="KW-1185">Reference proteome</keyword>
<evidence type="ECO:0000313" key="5">
    <source>
        <dbReference type="EMBL" id="WDI00703.1"/>
    </source>
</evidence>
<evidence type="ECO:0000256" key="2">
    <source>
        <dbReference type="ARBA" id="ARBA00006479"/>
    </source>
</evidence>
<protein>
    <submittedName>
        <fullName evidence="4">ROK family protein</fullName>
    </submittedName>
</protein>
<dbReference type="Gene3D" id="1.10.10.10">
    <property type="entry name" value="Winged helix-like DNA-binding domain superfamily/Winged helix DNA-binding domain"/>
    <property type="match status" value="1"/>
</dbReference>
<evidence type="ECO:0000313" key="7">
    <source>
        <dbReference type="Proteomes" id="UP001221519"/>
    </source>
</evidence>
<evidence type="ECO:0000313" key="4">
    <source>
        <dbReference type="EMBL" id="WDH80989.1"/>
    </source>
</evidence>
<dbReference type="SUPFAM" id="SSF53067">
    <property type="entry name" value="Actin-like ATPase domain"/>
    <property type="match status" value="1"/>
</dbReference>